<name>A0A761S5S2_SALER</name>
<evidence type="ECO:0000313" key="2">
    <source>
        <dbReference type="EMBL" id="HAG3254724.1"/>
    </source>
</evidence>
<evidence type="ECO:0000256" key="1">
    <source>
        <dbReference type="SAM" id="SignalP"/>
    </source>
</evidence>
<sequence length="143" mass="15519">MWKVCISGLVIALMVMHGVNAEPVAPRFPDTTLLSPVLPESNMLVGQGQVMVTGRLLVAPCVLTDGTVENTHTVFLSATRQLALHFEGCGDGVYRAGQSFPVRIVWSESPGKALSRRLSDGTNDLLLPAYRGDGMMELEMIYE</sequence>
<comment type="caution">
    <text evidence="2">The sequence shown here is derived from an EMBL/GenBank/DDBJ whole genome shotgun (WGS) entry which is preliminary data.</text>
</comment>
<feature type="signal peptide" evidence="1">
    <location>
        <begin position="1"/>
        <end position="21"/>
    </location>
</feature>
<dbReference type="EMBL" id="DAAXZP010000020">
    <property type="protein sequence ID" value="HAG3254724.1"/>
    <property type="molecule type" value="Genomic_DNA"/>
</dbReference>
<reference evidence="2" key="2">
    <citation type="submission" date="2020-02" db="EMBL/GenBank/DDBJ databases">
        <authorList>
            <consortium name="NCBI Pathogen Detection Project"/>
        </authorList>
    </citation>
    <scope>NUCLEOTIDE SEQUENCE</scope>
    <source>
        <strain evidence="2">MA.CK_97/00006015</strain>
    </source>
</reference>
<gene>
    <name evidence="2" type="ORF">G8X54_004036</name>
</gene>
<accession>A0A761S5S2</accession>
<proteinExistence type="predicted"/>
<dbReference type="AlphaFoldDB" id="A0A761S5S2"/>
<evidence type="ECO:0008006" key="3">
    <source>
        <dbReference type="Google" id="ProtNLM"/>
    </source>
</evidence>
<organism evidence="2">
    <name type="scientific">Salmonella enterica</name>
    <name type="common">Salmonella choleraesuis</name>
    <dbReference type="NCBI Taxonomy" id="28901"/>
    <lineage>
        <taxon>Bacteria</taxon>
        <taxon>Pseudomonadati</taxon>
        <taxon>Pseudomonadota</taxon>
        <taxon>Gammaproteobacteria</taxon>
        <taxon>Enterobacterales</taxon>
        <taxon>Enterobacteriaceae</taxon>
        <taxon>Salmonella</taxon>
    </lineage>
</organism>
<protein>
    <recommendedName>
        <fullName evidence="3">Fimbrial protein</fullName>
    </recommendedName>
</protein>
<reference evidence="2" key="1">
    <citation type="journal article" date="2018" name="Genome Biol.">
        <title>SKESA: strategic k-mer extension for scrupulous assemblies.</title>
        <authorList>
            <person name="Souvorov A."/>
            <person name="Agarwala R."/>
            <person name="Lipman D.J."/>
        </authorList>
    </citation>
    <scope>NUCLEOTIDE SEQUENCE</scope>
    <source>
        <strain evidence="2">MA.CK_97/00006015</strain>
    </source>
</reference>
<keyword evidence="1" id="KW-0732">Signal</keyword>
<feature type="chain" id="PRO_5027751843" description="Fimbrial protein" evidence="1">
    <location>
        <begin position="22"/>
        <end position="143"/>
    </location>
</feature>